<protein>
    <submittedName>
        <fullName evidence="3">SH3 domain-containing protein</fullName>
    </submittedName>
</protein>
<dbReference type="InterPro" id="IPR052354">
    <property type="entry name" value="Cell_Wall_Dynamics_Protein"/>
</dbReference>
<sequence length="592" mass="63109">MSKVMMDNQRNLLFLVGTAILILIVLVMGLMDADSASAHNPDPPPPLDICVPVAPGTGNYNLIDGLPVEAPNSGDYNCTHSHPKRSPPSPTPTATATATPTDTPTPTATATRRPQQPLRESVATATPTYEQQQPLATATSTPTAEQQQPTITATSTPTSGQQQPKAPTPTATATSKPQSSQPRRQSRQQARQPQPAVTPSPGQQQSELLAQSQPPIAFVLSECLNARMGPSLNYSVVTQLQEGTRARIVGIDPTEDWYLVEVDGVEDQLWIYRALTSLIGSLDLVKQYTTEEIAQLPGADVGVPLAITVPITMNVRTGPGLLYDVVSIVPKGTQGRIFGIDPNDEWFQIELEELDTLVWVYQDLTTVIGSLASVKWVTEAEVALLPAAISQPLLLNARAGPGLTYEILTTIPQGTWMKITGIDTLGEWYRVELADLDQQAWIFRYYTKLAGGSLSGLIQLAPGGNLQAAGQLTNSITVGLSLPAVGGVDLEVNWVDVNICSQFHNLYHRVSTDTTVYISLELAAAASTANSRSFRLNSLSGSSFISVWCGTNGTGRKVVEVEIDPAVPGTYRSTSPASAEIAALAAGTSNGP</sequence>
<dbReference type="PANTHER" id="PTHR34408:SF1">
    <property type="entry name" value="GLYCOSYL HYDROLASE FAMILY 19 DOMAIN-CONTAINING PROTEIN HI_1415"/>
    <property type="match status" value="1"/>
</dbReference>
<dbReference type="EMBL" id="VXRG01000164">
    <property type="protein sequence ID" value="MXY95618.1"/>
    <property type="molecule type" value="Genomic_DNA"/>
</dbReference>
<evidence type="ECO:0000256" key="1">
    <source>
        <dbReference type="SAM" id="MobiDB-lite"/>
    </source>
</evidence>
<organism evidence="3">
    <name type="scientific">Caldilineaceae bacterium SB0664_bin_27</name>
    <dbReference type="NCBI Taxonomy" id="2605260"/>
    <lineage>
        <taxon>Bacteria</taxon>
        <taxon>Bacillati</taxon>
        <taxon>Chloroflexota</taxon>
        <taxon>Caldilineae</taxon>
        <taxon>Caldilineales</taxon>
        <taxon>Caldilineaceae</taxon>
    </lineage>
</organism>
<feature type="compositionally biased region" description="Low complexity" evidence="1">
    <location>
        <begin position="92"/>
        <end position="111"/>
    </location>
</feature>
<dbReference type="PANTHER" id="PTHR34408">
    <property type="entry name" value="FAMILY PROTEIN, PUTATIVE-RELATED"/>
    <property type="match status" value="1"/>
</dbReference>
<gene>
    <name evidence="3" type="ORF">F4Y42_19450</name>
</gene>
<accession>A0A6B0Z1U3</accession>
<dbReference type="Pfam" id="PF08239">
    <property type="entry name" value="SH3_3"/>
    <property type="match status" value="1"/>
</dbReference>
<dbReference type="InterPro" id="IPR003646">
    <property type="entry name" value="SH3-like_bac-type"/>
</dbReference>
<dbReference type="AlphaFoldDB" id="A0A6B0Z1U3"/>
<name>A0A6B0Z1U3_9CHLR</name>
<dbReference type="PROSITE" id="PS51781">
    <property type="entry name" value="SH3B"/>
    <property type="match status" value="1"/>
</dbReference>
<feature type="compositionally biased region" description="Low complexity" evidence="1">
    <location>
        <begin position="161"/>
        <end position="195"/>
    </location>
</feature>
<dbReference type="Gene3D" id="2.30.30.40">
    <property type="entry name" value="SH3 Domains"/>
    <property type="match status" value="3"/>
</dbReference>
<feature type="region of interest" description="Disordered" evidence="1">
    <location>
        <begin position="73"/>
        <end position="210"/>
    </location>
</feature>
<feature type="compositionally biased region" description="Polar residues" evidence="1">
    <location>
        <begin position="123"/>
        <end position="160"/>
    </location>
</feature>
<feature type="domain" description="SH3b" evidence="2">
    <location>
        <begin position="385"/>
        <end position="451"/>
    </location>
</feature>
<evidence type="ECO:0000259" key="2">
    <source>
        <dbReference type="PROSITE" id="PS51781"/>
    </source>
</evidence>
<comment type="caution">
    <text evidence="3">The sequence shown here is derived from an EMBL/GenBank/DDBJ whole genome shotgun (WGS) entry which is preliminary data.</text>
</comment>
<proteinExistence type="predicted"/>
<feature type="compositionally biased region" description="Polar residues" evidence="1">
    <location>
        <begin position="200"/>
        <end position="210"/>
    </location>
</feature>
<dbReference type="SMART" id="SM00287">
    <property type="entry name" value="SH3b"/>
    <property type="match status" value="3"/>
</dbReference>
<reference evidence="3" key="1">
    <citation type="submission" date="2019-09" db="EMBL/GenBank/DDBJ databases">
        <title>Characterisation of the sponge microbiome using genome-centric metagenomics.</title>
        <authorList>
            <person name="Engelberts J.P."/>
            <person name="Robbins S.J."/>
            <person name="De Goeij J.M."/>
            <person name="Aranda M."/>
            <person name="Bell S.C."/>
            <person name="Webster N.S."/>
        </authorList>
    </citation>
    <scope>NUCLEOTIDE SEQUENCE</scope>
    <source>
        <strain evidence="3">SB0664_bin_27</strain>
    </source>
</reference>
<evidence type="ECO:0000313" key="3">
    <source>
        <dbReference type="EMBL" id="MXY95618.1"/>
    </source>
</evidence>